<gene>
    <name evidence="4" type="ORF">SGQ83_00275</name>
</gene>
<dbReference type="InterPro" id="IPR022385">
    <property type="entry name" value="Rhs_assc_core"/>
</dbReference>
<dbReference type="PANTHER" id="PTHR32305">
    <property type="match status" value="1"/>
</dbReference>
<protein>
    <submittedName>
        <fullName evidence="4">DUF6443 domain-containing protein</fullName>
    </submittedName>
</protein>
<evidence type="ECO:0000256" key="2">
    <source>
        <dbReference type="SAM" id="SignalP"/>
    </source>
</evidence>
<keyword evidence="2" id="KW-0732">Signal</keyword>
<feature type="region of interest" description="Disordered" evidence="1">
    <location>
        <begin position="1374"/>
        <end position="1395"/>
    </location>
</feature>
<dbReference type="InterPro" id="IPR045619">
    <property type="entry name" value="DUF6443"/>
</dbReference>
<dbReference type="Gene3D" id="2.180.10.10">
    <property type="entry name" value="RHS repeat-associated core"/>
    <property type="match status" value="1"/>
</dbReference>
<evidence type="ECO:0000256" key="1">
    <source>
        <dbReference type="SAM" id="MobiDB-lite"/>
    </source>
</evidence>
<feature type="compositionally biased region" description="Basic and acidic residues" evidence="1">
    <location>
        <begin position="1329"/>
        <end position="1344"/>
    </location>
</feature>
<comment type="caution">
    <text evidence="4">The sequence shown here is derived from an EMBL/GenBank/DDBJ whole genome shotgun (WGS) entry which is preliminary data.</text>
</comment>
<dbReference type="RefSeq" id="WP_230002777.1">
    <property type="nucleotide sequence ID" value="NZ_CP087134.1"/>
</dbReference>
<evidence type="ECO:0000313" key="5">
    <source>
        <dbReference type="Proteomes" id="UP001273350"/>
    </source>
</evidence>
<dbReference type="Proteomes" id="UP001273350">
    <property type="component" value="Unassembled WGS sequence"/>
</dbReference>
<dbReference type="Pfam" id="PF20041">
    <property type="entry name" value="DUF6443"/>
    <property type="match status" value="1"/>
</dbReference>
<feature type="compositionally biased region" description="Polar residues" evidence="1">
    <location>
        <begin position="1345"/>
        <end position="1354"/>
    </location>
</feature>
<dbReference type="PANTHER" id="PTHR32305:SF15">
    <property type="entry name" value="PROTEIN RHSA-RELATED"/>
    <property type="match status" value="1"/>
</dbReference>
<feature type="domain" description="DUF6443" evidence="3">
    <location>
        <begin position="280"/>
        <end position="416"/>
    </location>
</feature>
<feature type="region of interest" description="Disordered" evidence="1">
    <location>
        <begin position="1309"/>
        <end position="1358"/>
    </location>
</feature>
<feature type="signal peptide" evidence="2">
    <location>
        <begin position="1"/>
        <end position="19"/>
    </location>
</feature>
<organism evidence="4 5">
    <name type="scientific">Flavobacterium cupriresistens</name>
    <dbReference type="NCBI Taxonomy" id="2893885"/>
    <lineage>
        <taxon>Bacteria</taxon>
        <taxon>Pseudomonadati</taxon>
        <taxon>Bacteroidota</taxon>
        <taxon>Flavobacteriia</taxon>
        <taxon>Flavobacteriales</taxon>
        <taxon>Flavobacteriaceae</taxon>
        <taxon>Flavobacterium</taxon>
    </lineage>
</organism>
<feature type="chain" id="PRO_5045136151" evidence="2">
    <location>
        <begin position="20"/>
        <end position="1395"/>
    </location>
</feature>
<keyword evidence="5" id="KW-1185">Reference proteome</keyword>
<proteinExistence type="predicted"/>
<dbReference type="InterPro" id="IPR050708">
    <property type="entry name" value="T6SS_VgrG/RHS"/>
</dbReference>
<dbReference type="EMBL" id="JAWXVI010000001">
    <property type="protein sequence ID" value="MDX6187771.1"/>
    <property type="molecule type" value="Genomic_DNA"/>
</dbReference>
<sequence length="1395" mass="154266">MKKYIFSFVLILLVAVGHAQIATPMAAPPGGGGDDRLYTWYYDEDGDGFGDPNNSIIRATKPTGYVSNDNDCNDNQILIHPNTLWYKDVDGDGFGAGTVTIQGCVKPVGYINNNTDCNDNNFSIKPTTVWYKDGDGDGFGATTPTLTQCTQPVGYVSNSSDYNDSTGNITNIAPQTFYRDADKDTFGNPAISVLYSVKPDGYVTNKTDCNDSDITINPNTKWYADAELDGLGDPAVFVTQCTAPAGNYVRNNTDYCPLLDGTSPDCSTILSPSTENYVITKTYKERTSSVIKSPSVSQVQTNITYFDGLGRPMQQIANKQSANGKDIITPIVYDAFGRQLREYLPYEASSVNLAFADQAASNAVSFYSSSEYANTTNPFSEKQLESSPLNRVLKQAAPGASWAMNSGHEIKLEYQTNTATEVKLYKATATWDVALGLFKTAFSQPGNYPANELVKTITYDENTTAAPTETAGSTVEFKDKEGKVVLKRTYESGTKYDTYYVYDLYGNLTYVIPPKADAVVDDAVLKGLCYQYKYDYRNRLVEKKLPGKEWEFIVYDKLDRPVATGPALSPFKDDTSIGWLITKYDALGRPIYTGWNNVSTTSAARKALQDAQNAATVLFETKQTSGTIDGVSVNYSNLIEPKTFKLLTVNYYDNYVYPNVPVIPTTIESQTVLKNVKTLPTGSWIRVPTTALAILGELNTTFYDEKARPISSYTLNHLGGSTVTDSKIDYSGKPFYTITKHKRTSGITVMTIREDFTYSSEDRLLTHTHQINGGAVQLMAENKYDALGQLQSKKVGNTASVPLQKVDYSYNIRGWLTEINKTDNLQQDTDPKDLFTFKLNYNTVGTGIANVIPLYNGNIAETFWRTGSDNIERAYGYQYDKLNRLKNAIYEKNQLTTDAYNESLTYDKNGNILSLARNGDIDPQLGPIQTDNLAYTYLPNSNQLVKVVDNSNNTSGFNDFNKTGDDYTYDVNGNLITDKNKNITAITYNHLNLPKKITFGTTGSIEYIYNATGQKLEKIVNETGKPAITTNYLESFQYKDNILEFFPMAEGYVKTTNGALSYVFQYKDHLDNTRVSYAKNPITNVLEIIEEDNYYPFGLKHKGYNNTVVSSNKYKYNSKEFQDELGLGLYDYGWRNYDPAIGRWINPDPLLNDLKFNFDDSQVDEDDDDEVLEAIVTKIDTGGGIYNPDNLNPYGYGYDNPVSFADPDGRCPICPFIPLAMLLFASEPAMAPTKDHAGDSRKMSEAKEAKGAMILSTIPIARGASALNRLSNATKGKSTIKENAEKGKKWEKEVTKQLKEEGHENVGEQITVSPNDGKGGTTPNVRLDNMSKKDGKIKLTDAKSSKTAGNTKNQKVGYPAIEAHGGTVVGNKGAAHGYPAGTKIPPTKVDIIRPK</sequence>
<reference evidence="4 5" key="1">
    <citation type="submission" date="2023-11" db="EMBL/GenBank/DDBJ databases">
        <title>Unpublished Manusciprt.</title>
        <authorList>
            <person name="Saticioglu I.B."/>
            <person name="Ay H."/>
            <person name="Ajmi N."/>
            <person name="Altun S."/>
            <person name="Duman M."/>
        </authorList>
    </citation>
    <scope>NUCLEOTIDE SEQUENCE [LARGE SCALE GENOMIC DNA]</scope>
    <source>
        <strain evidence="4 5">Fl-318</strain>
    </source>
</reference>
<evidence type="ECO:0000259" key="3">
    <source>
        <dbReference type="Pfam" id="PF20041"/>
    </source>
</evidence>
<accession>A0ABU4RB73</accession>
<name>A0ABU4RB73_9FLAO</name>
<evidence type="ECO:0000313" key="4">
    <source>
        <dbReference type="EMBL" id="MDX6187771.1"/>
    </source>
</evidence>
<dbReference type="NCBIfam" id="TIGR03696">
    <property type="entry name" value="Rhs_assc_core"/>
    <property type="match status" value="1"/>
</dbReference>